<proteinExistence type="inferred from homology"/>
<keyword evidence="2" id="KW-0472">Membrane</keyword>
<dbReference type="GO" id="GO:0003825">
    <property type="term" value="F:alpha,alpha-trehalose-phosphate synthase (UDP-forming) activity"/>
    <property type="evidence" value="ECO:0007669"/>
    <property type="project" value="TreeGrafter"/>
</dbReference>
<evidence type="ECO:0000256" key="2">
    <source>
        <dbReference type="SAM" id="Phobius"/>
    </source>
</evidence>
<feature type="transmembrane region" description="Helical" evidence="2">
    <location>
        <begin position="12"/>
        <end position="31"/>
    </location>
</feature>
<reference evidence="3 4" key="1">
    <citation type="submission" date="2020-02" db="EMBL/GenBank/DDBJ databases">
        <authorList>
            <person name="Kim M.K."/>
        </authorList>
    </citation>
    <scope>NUCLEOTIDE SEQUENCE [LARGE SCALE GENOMIC DNA]</scope>
    <source>
        <strain evidence="3 4">17J57-3</strain>
    </source>
</reference>
<dbReference type="GO" id="GO:0005992">
    <property type="term" value="P:trehalose biosynthetic process"/>
    <property type="evidence" value="ECO:0007669"/>
    <property type="project" value="InterPro"/>
</dbReference>
<evidence type="ECO:0000313" key="4">
    <source>
        <dbReference type="Proteomes" id="UP000482155"/>
    </source>
</evidence>
<accession>A0A6B3SW28</accession>
<feature type="transmembrane region" description="Helical" evidence="2">
    <location>
        <begin position="165"/>
        <end position="189"/>
    </location>
</feature>
<dbReference type="AlphaFoldDB" id="A0A6B3SW28"/>
<keyword evidence="2" id="KW-1133">Transmembrane helix</keyword>
<name>A0A6B3SW28_9BURK</name>
<dbReference type="InterPro" id="IPR001830">
    <property type="entry name" value="Glyco_trans_20"/>
</dbReference>
<dbReference type="Proteomes" id="UP000482155">
    <property type="component" value="Unassembled WGS sequence"/>
</dbReference>
<evidence type="ECO:0000256" key="1">
    <source>
        <dbReference type="ARBA" id="ARBA00008799"/>
    </source>
</evidence>
<dbReference type="CDD" id="cd03788">
    <property type="entry name" value="GT20_TPS"/>
    <property type="match status" value="1"/>
</dbReference>
<organism evidence="3 4">
    <name type="scientific">Noviherbaspirillum galbum</name>
    <dbReference type="NCBI Taxonomy" id="2709383"/>
    <lineage>
        <taxon>Bacteria</taxon>
        <taxon>Pseudomonadati</taxon>
        <taxon>Pseudomonadota</taxon>
        <taxon>Betaproteobacteria</taxon>
        <taxon>Burkholderiales</taxon>
        <taxon>Oxalobacteraceae</taxon>
        <taxon>Noviherbaspirillum</taxon>
    </lineage>
</organism>
<dbReference type="SUPFAM" id="SSF53756">
    <property type="entry name" value="UDP-Glycosyltransferase/glycogen phosphorylase"/>
    <property type="match status" value="1"/>
</dbReference>
<comment type="similarity">
    <text evidence="1">Belongs to the glycosyltransferase 20 family.</text>
</comment>
<protein>
    <submittedName>
        <fullName evidence="3">Trehalose-6-phosphate synthase</fullName>
    </submittedName>
</protein>
<evidence type="ECO:0000313" key="3">
    <source>
        <dbReference type="EMBL" id="NEX64711.1"/>
    </source>
</evidence>
<dbReference type="EMBL" id="JAAIVB010000085">
    <property type="protein sequence ID" value="NEX64711.1"/>
    <property type="molecule type" value="Genomic_DNA"/>
</dbReference>
<dbReference type="Gene3D" id="3.40.50.2000">
    <property type="entry name" value="Glycogen Phosphorylase B"/>
    <property type="match status" value="2"/>
</dbReference>
<gene>
    <name evidence="3" type="ORF">G3574_26835</name>
</gene>
<comment type="caution">
    <text evidence="3">The sequence shown here is derived from an EMBL/GenBank/DDBJ whole genome shotgun (WGS) entry which is preliminary data.</text>
</comment>
<dbReference type="Pfam" id="PF00982">
    <property type="entry name" value="Glyco_transf_20"/>
    <property type="match status" value="1"/>
</dbReference>
<dbReference type="PANTHER" id="PTHR10788:SF106">
    <property type="entry name" value="BCDNA.GH08860"/>
    <property type="match status" value="1"/>
</dbReference>
<dbReference type="RefSeq" id="WP_163968645.1">
    <property type="nucleotide sequence ID" value="NZ_JAAIVB010000085.1"/>
</dbReference>
<dbReference type="GO" id="GO:0005829">
    <property type="term" value="C:cytosol"/>
    <property type="evidence" value="ECO:0007669"/>
    <property type="project" value="TreeGrafter"/>
</dbReference>
<keyword evidence="2" id="KW-0812">Transmembrane</keyword>
<keyword evidence="4" id="KW-1185">Reference proteome</keyword>
<sequence length="749" mass="84930">MPTRLLRLSLRFALPLMLILALSAWLAVPLMDRVTLRWFVRDLDIRSQLLANTLEPPLQEYVPQRMKKKIGQLFDRAVQDERLYALAFCDQAGNTFVKTRTYPDGLGCDAARTDTGEPQSLVRLPRGAVHVAHKPVTLDGQTLGKLVLVHDMSFIERRSADATKYIVAVFALLGVAISLLSVFMAHASWRGWTNTMRGFLRRDFASGDAGAAPPEFLPLMGDLRSMIRDLQAERTTASGNAQGWNPERLRQLLHSELAGDEVIVVSNREPYIHEKNGNRIEVKRPASGLVTAVEAVMRACSGTWVAHGSGSADRMVVDRCDRVAVPPANPSYTLRRVWLSSEEEQGYYYGFANEGLWPLCHIAHVRPVFRSEDWNQYVAVNQRFADAVVKEARTDDPVVLVQDYHFALLPRMVRQALPRATIITFWHIPWPNPESFGICPWREQILEGMLGSTILGFHTPFHRRNFIETVDRYLETRIEAEASTISYDGKLTLVEAYPISIAWPESTTASTAEESRAIVCSDLGLPEDHLIGIGVDRLDYTKGIVERFQAVERMLERHPDMVGRFSFVQIAAPSRSSLEEYQQFAARVRKLAARINARCANGAYQPIVLKAEHHDHDRLLHYYRASQVCMVTSLHDGMNLVAKEYIAAREDEQGVLVLSQFTGAARELHEALIVNPYHIEQGADALHRALTMPRDEQRERMRSLRALVREFNVYRWAGRMLLDAARLRQRERIATRIHAHSRAPLRRVS</sequence>
<dbReference type="PANTHER" id="PTHR10788">
    <property type="entry name" value="TREHALOSE-6-PHOSPHATE SYNTHASE"/>
    <property type="match status" value="1"/>
</dbReference>
<dbReference type="GO" id="GO:0004805">
    <property type="term" value="F:trehalose-phosphatase activity"/>
    <property type="evidence" value="ECO:0007669"/>
    <property type="project" value="TreeGrafter"/>
</dbReference>